<keyword evidence="5" id="KW-0862">Zinc</keyword>
<keyword evidence="4 7" id="KW-0863">Zinc-finger</keyword>
<dbReference type="GO" id="GO:0000981">
    <property type="term" value="F:DNA-binding transcription factor activity, RNA polymerase II-specific"/>
    <property type="evidence" value="ECO:0007669"/>
    <property type="project" value="TreeGrafter"/>
</dbReference>
<feature type="domain" description="BTB" evidence="9">
    <location>
        <begin position="22"/>
        <end position="84"/>
    </location>
</feature>
<dbReference type="Proteomes" id="UP001221898">
    <property type="component" value="Unassembled WGS sequence"/>
</dbReference>
<evidence type="ECO:0000256" key="4">
    <source>
        <dbReference type="ARBA" id="ARBA00022771"/>
    </source>
</evidence>
<evidence type="ECO:0000256" key="6">
    <source>
        <dbReference type="ARBA" id="ARBA00023242"/>
    </source>
</evidence>
<keyword evidence="3" id="KW-0677">Repeat</keyword>
<reference evidence="11" key="1">
    <citation type="journal article" date="2023" name="Science">
        <title>Genome structures resolve the early diversification of teleost fishes.</title>
        <authorList>
            <person name="Parey E."/>
            <person name="Louis A."/>
            <person name="Montfort J."/>
            <person name="Bouchez O."/>
            <person name="Roques C."/>
            <person name="Iampietro C."/>
            <person name="Lluch J."/>
            <person name="Castinel A."/>
            <person name="Donnadieu C."/>
            <person name="Desvignes T."/>
            <person name="Floi Bucao C."/>
            <person name="Jouanno E."/>
            <person name="Wen M."/>
            <person name="Mejri S."/>
            <person name="Dirks R."/>
            <person name="Jansen H."/>
            <person name="Henkel C."/>
            <person name="Chen W.J."/>
            <person name="Zahm M."/>
            <person name="Cabau C."/>
            <person name="Klopp C."/>
            <person name="Thompson A.W."/>
            <person name="Robinson-Rechavi M."/>
            <person name="Braasch I."/>
            <person name="Lecointre G."/>
            <person name="Bobe J."/>
            <person name="Postlethwait J.H."/>
            <person name="Berthelot C."/>
            <person name="Roest Crollius H."/>
            <person name="Guiguen Y."/>
        </authorList>
    </citation>
    <scope>NUCLEOTIDE SEQUENCE</scope>
    <source>
        <strain evidence="11">NC1722</strain>
    </source>
</reference>
<feature type="domain" description="C2H2-type" evidence="10">
    <location>
        <begin position="291"/>
        <end position="310"/>
    </location>
</feature>
<feature type="compositionally biased region" description="Acidic residues" evidence="8">
    <location>
        <begin position="152"/>
        <end position="161"/>
    </location>
</feature>
<evidence type="ECO:0000313" key="12">
    <source>
        <dbReference type="Proteomes" id="UP001221898"/>
    </source>
</evidence>
<feature type="compositionally biased region" description="Basic and acidic residues" evidence="8">
    <location>
        <begin position="162"/>
        <end position="175"/>
    </location>
</feature>
<comment type="subcellular location">
    <subcellularLocation>
        <location evidence="1">Nucleus</location>
    </subcellularLocation>
</comment>
<evidence type="ECO:0000259" key="9">
    <source>
        <dbReference type="PROSITE" id="PS50097"/>
    </source>
</evidence>
<evidence type="ECO:0000256" key="2">
    <source>
        <dbReference type="ARBA" id="ARBA00022723"/>
    </source>
</evidence>
<dbReference type="PROSITE" id="PS50097">
    <property type="entry name" value="BTB"/>
    <property type="match status" value="1"/>
</dbReference>
<dbReference type="InterPro" id="IPR013087">
    <property type="entry name" value="Znf_C2H2_type"/>
</dbReference>
<protein>
    <submittedName>
        <fullName evidence="11">Uncharacterized protein</fullName>
    </submittedName>
</protein>
<dbReference type="FunFam" id="3.30.160.60:FF:000145">
    <property type="entry name" value="Zinc finger protein 574"/>
    <property type="match status" value="1"/>
</dbReference>
<evidence type="ECO:0000313" key="11">
    <source>
        <dbReference type="EMBL" id="KAJ8405860.1"/>
    </source>
</evidence>
<name>A0AAD7SNG0_9TELE</name>
<dbReference type="SUPFAM" id="SSF57667">
    <property type="entry name" value="beta-beta-alpha zinc fingers"/>
    <property type="match status" value="1"/>
</dbReference>
<keyword evidence="12" id="KW-1185">Reference proteome</keyword>
<proteinExistence type="predicted"/>
<evidence type="ECO:0000256" key="7">
    <source>
        <dbReference type="PROSITE-ProRule" id="PRU00042"/>
    </source>
</evidence>
<dbReference type="Gene3D" id="3.30.160.60">
    <property type="entry name" value="Classic Zinc Finger"/>
    <property type="match status" value="2"/>
</dbReference>
<sequence>MVTHSDHVLRQLGDQLRLGFLCDVVVTVGGVPFRAHRSVLAACSAYFRRLFISQPALPWAQCQLSPELISPTDFDCILQMMYTGVPGQESDIQPYFTSSAPTNATRKRFTPSLLKAMAYLEFYTFPGAMHNLPGGQGAGESSLLYGLNAGEGEVEEKEDEEEKKKEEEAEGSKDPEMVFMQKVAPCWKQSVFQTSAGLVIVKEYEADKEEDGRIVSVCSSPSASSSSSACPPWPPSLLSLKVMGNTTLPFSPGLWKVDPEAGLERGPGVTRMTRSAKRGRRALTGTNGQKHTCPTCGRFFKRHKMLQRHRARCLGALGPARAQLKARDHTCATCGKAFMQKGHLREHEGTHSAVKRFSCAACGRQFVRLRELRVHEARHRGQASYHCHVCGHASYRKNGHYHHLVTHLRPPTTLCQVCFFTCQGTQELKEHQMEHCHLCEECGARFRLKKDLTAHLAWCQRPLGLESLKKSGGHTRVY</sequence>
<dbReference type="GO" id="GO:0005634">
    <property type="term" value="C:nucleus"/>
    <property type="evidence" value="ECO:0007669"/>
    <property type="project" value="UniProtKB-SubCell"/>
</dbReference>
<dbReference type="PROSITE" id="PS00028">
    <property type="entry name" value="ZINC_FINGER_C2H2_1"/>
    <property type="match status" value="2"/>
</dbReference>
<dbReference type="InterPro" id="IPR000210">
    <property type="entry name" value="BTB/POZ_dom"/>
</dbReference>
<dbReference type="SMART" id="SM00355">
    <property type="entry name" value="ZnF_C2H2"/>
    <property type="match status" value="6"/>
</dbReference>
<accession>A0AAD7SNG0</accession>
<feature type="domain" description="C2H2-type" evidence="10">
    <location>
        <begin position="357"/>
        <end position="384"/>
    </location>
</feature>
<evidence type="ECO:0000256" key="8">
    <source>
        <dbReference type="SAM" id="MobiDB-lite"/>
    </source>
</evidence>
<evidence type="ECO:0000256" key="3">
    <source>
        <dbReference type="ARBA" id="ARBA00022737"/>
    </source>
</evidence>
<dbReference type="PANTHER" id="PTHR24394:SF42">
    <property type="entry name" value="ZINC FINGER AND BTB DOMAIN CONTAINING 1"/>
    <property type="match status" value="1"/>
</dbReference>
<feature type="domain" description="C2H2-type" evidence="10">
    <location>
        <begin position="329"/>
        <end position="356"/>
    </location>
</feature>
<evidence type="ECO:0000259" key="10">
    <source>
        <dbReference type="PROSITE" id="PS50157"/>
    </source>
</evidence>
<dbReference type="Pfam" id="PF00651">
    <property type="entry name" value="BTB"/>
    <property type="match status" value="1"/>
</dbReference>
<feature type="region of interest" description="Disordered" evidence="8">
    <location>
        <begin position="151"/>
        <end position="175"/>
    </location>
</feature>
<comment type="caution">
    <text evidence="11">The sequence shown here is derived from an EMBL/GenBank/DDBJ whole genome shotgun (WGS) entry which is preliminary data.</text>
</comment>
<dbReference type="EMBL" id="JAINUG010000046">
    <property type="protein sequence ID" value="KAJ8405860.1"/>
    <property type="molecule type" value="Genomic_DNA"/>
</dbReference>
<dbReference type="Pfam" id="PF00096">
    <property type="entry name" value="zf-C2H2"/>
    <property type="match status" value="2"/>
</dbReference>
<dbReference type="AlphaFoldDB" id="A0AAD7SNG0"/>
<gene>
    <name evidence="11" type="ORF">AAFF_G00312970</name>
</gene>
<keyword evidence="6" id="KW-0539">Nucleus</keyword>
<evidence type="ECO:0000256" key="5">
    <source>
        <dbReference type="ARBA" id="ARBA00022833"/>
    </source>
</evidence>
<dbReference type="SUPFAM" id="SSF54695">
    <property type="entry name" value="POZ domain"/>
    <property type="match status" value="1"/>
</dbReference>
<organism evidence="11 12">
    <name type="scientific">Aldrovandia affinis</name>
    <dbReference type="NCBI Taxonomy" id="143900"/>
    <lineage>
        <taxon>Eukaryota</taxon>
        <taxon>Metazoa</taxon>
        <taxon>Chordata</taxon>
        <taxon>Craniata</taxon>
        <taxon>Vertebrata</taxon>
        <taxon>Euteleostomi</taxon>
        <taxon>Actinopterygii</taxon>
        <taxon>Neopterygii</taxon>
        <taxon>Teleostei</taxon>
        <taxon>Notacanthiformes</taxon>
        <taxon>Halosauridae</taxon>
        <taxon>Aldrovandia</taxon>
    </lineage>
</organism>
<dbReference type="PROSITE" id="PS50157">
    <property type="entry name" value="ZINC_FINGER_C2H2_2"/>
    <property type="match status" value="3"/>
</dbReference>
<dbReference type="GO" id="GO:0008270">
    <property type="term" value="F:zinc ion binding"/>
    <property type="evidence" value="ECO:0007669"/>
    <property type="project" value="UniProtKB-KW"/>
</dbReference>
<dbReference type="InterPro" id="IPR011333">
    <property type="entry name" value="SKP1/BTB/POZ_sf"/>
</dbReference>
<dbReference type="PANTHER" id="PTHR24394">
    <property type="entry name" value="ZINC FINGER PROTEIN"/>
    <property type="match status" value="1"/>
</dbReference>
<dbReference type="Gene3D" id="3.30.710.10">
    <property type="entry name" value="Potassium Channel Kv1.1, Chain A"/>
    <property type="match status" value="1"/>
</dbReference>
<dbReference type="SMART" id="SM00225">
    <property type="entry name" value="BTB"/>
    <property type="match status" value="1"/>
</dbReference>
<keyword evidence="2" id="KW-0479">Metal-binding</keyword>
<evidence type="ECO:0000256" key="1">
    <source>
        <dbReference type="ARBA" id="ARBA00004123"/>
    </source>
</evidence>
<dbReference type="InterPro" id="IPR036236">
    <property type="entry name" value="Znf_C2H2_sf"/>
</dbReference>